<dbReference type="EMBL" id="CM046113">
    <property type="protein sequence ID" value="KAI8421158.1"/>
    <property type="molecule type" value="Genomic_DNA"/>
</dbReference>
<name>A0ACC0JAL1_CHOFU</name>
<organism evidence="1 2">
    <name type="scientific">Choristoneura fumiferana</name>
    <name type="common">Spruce budworm moth</name>
    <name type="synonym">Archips fumiferana</name>
    <dbReference type="NCBI Taxonomy" id="7141"/>
    <lineage>
        <taxon>Eukaryota</taxon>
        <taxon>Metazoa</taxon>
        <taxon>Ecdysozoa</taxon>
        <taxon>Arthropoda</taxon>
        <taxon>Hexapoda</taxon>
        <taxon>Insecta</taxon>
        <taxon>Pterygota</taxon>
        <taxon>Neoptera</taxon>
        <taxon>Endopterygota</taxon>
        <taxon>Lepidoptera</taxon>
        <taxon>Glossata</taxon>
        <taxon>Ditrysia</taxon>
        <taxon>Tortricoidea</taxon>
        <taxon>Tortricidae</taxon>
        <taxon>Tortricinae</taxon>
        <taxon>Choristoneura</taxon>
    </lineage>
</organism>
<protein>
    <submittedName>
        <fullName evidence="1">Uncharacterized protein</fullName>
    </submittedName>
</protein>
<proteinExistence type="predicted"/>
<sequence length="593" mass="67390">MLHLFSGKLPADAKAAAEVSHEILTATKLLQLKLCSTTNVTPNTFMSFLEHQVIRIHDPRYCKPVSVSCSSSKYRSMDGTCNNLARPGWGRKGAPFTRIAAPRYADGIYAMPVARSGRPLPNPRALSTRLFADQPIASYAMSSMNMQWGQFITHDLMFHAMETTDEGGIQCCLGNGADMLPPELQNDKCIPICVPDDDPFYRYYGIRCLTFVRSVTTPREDCRLGHAEQMNTVTSFLDGSHIYGTDPSAAKKLRTLSGGKLKEETRKHCQRGFLPTVDVKSDVCDLRNSSEPCYLAEHNRIATILGSLNPMWSDEKIYQEARRIVIAELQHITYQEWLPLNFGENYFRYYRISPSSLYSRDYSDAVHPGVINSFGHAAFRLSDHYFNPSLLETYPDSFDDIVRGILAQPAAESDPYMTGQITNLLFKSCNPWGLDLIAMDIQRGRDHGLASYNDYSLESDKLGIRRRRNQRTVNHKFNWLVVPTRRINALAQFYECVDDIDLFVGGSLESDVPGSILGHTFQCIVAEQFYRTRVGDRFFYDNIEQPHSFTSGKPVRRAFETESPYNPKYSCDDFQAIPYVDLTPWRRPVFDYD</sequence>
<accession>A0ACC0JAL1</accession>
<reference evidence="1 2" key="1">
    <citation type="journal article" date="2022" name="Genome Biol. Evol.">
        <title>The Spruce Budworm Genome: Reconstructing the Evolutionary History of Antifreeze Proteins.</title>
        <authorList>
            <person name="Beliveau C."/>
            <person name="Gagne P."/>
            <person name="Picq S."/>
            <person name="Vernygora O."/>
            <person name="Keeling C.I."/>
            <person name="Pinkney K."/>
            <person name="Doucet D."/>
            <person name="Wen F."/>
            <person name="Johnston J.S."/>
            <person name="Maaroufi H."/>
            <person name="Boyle B."/>
            <person name="Laroche J."/>
            <person name="Dewar K."/>
            <person name="Juretic N."/>
            <person name="Blackburn G."/>
            <person name="Nisole A."/>
            <person name="Brunet B."/>
            <person name="Brandao M."/>
            <person name="Lumley L."/>
            <person name="Duan J."/>
            <person name="Quan G."/>
            <person name="Lucarotti C.J."/>
            <person name="Roe A.D."/>
            <person name="Sperling F.A.H."/>
            <person name="Levesque R.C."/>
            <person name="Cusson M."/>
        </authorList>
    </citation>
    <scope>NUCLEOTIDE SEQUENCE [LARGE SCALE GENOMIC DNA]</scope>
    <source>
        <strain evidence="1">Glfc:IPQL:Cfum</strain>
    </source>
</reference>
<evidence type="ECO:0000313" key="2">
    <source>
        <dbReference type="Proteomes" id="UP001064048"/>
    </source>
</evidence>
<comment type="caution">
    <text evidence="1">The sequence shown here is derived from an EMBL/GenBank/DDBJ whole genome shotgun (WGS) entry which is preliminary data.</text>
</comment>
<keyword evidence="2" id="KW-1185">Reference proteome</keyword>
<gene>
    <name evidence="1" type="ORF">MSG28_008239</name>
</gene>
<dbReference type="Proteomes" id="UP001064048">
    <property type="component" value="Chromosome 13"/>
</dbReference>
<evidence type="ECO:0000313" key="1">
    <source>
        <dbReference type="EMBL" id="KAI8421158.1"/>
    </source>
</evidence>